<dbReference type="GO" id="GO:0006310">
    <property type="term" value="P:DNA recombination"/>
    <property type="evidence" value="ECO:0007669"/>
    <property type="project" value="UniProtKB-KW"/>
</dbReference>
<protein>
    <submittedName>
        <fullName evidence="2">Uncharacterized protein</fullName>
    </submittedName>
</protein>
<dbReference type="InterPro" id="IPR011010">
    <property type="entry name" value="DNA_brk_join_enz"/>
</dbReference>
<gene>
    <name evidence="2" type="ORF">SAMN04488503_0948</name>
</gene>
<keyword evidence="1" id="KW-0233">DNA recombination</keyword>
<dbReference type="InterPro" id="IPR013762">
    <property type="entry name" value="Integrase-like_cat_sf"/>
</dbReference>
<dbReference type="GO" id="GO:0015074">
    <property type="term" value="P:DNA integration"/>
    <property type="evidence" value="ECO:0007669"/>
    <property type="project" value="InterPro"/>
</dbReference>
<reference evidence="2 3" key="1">
    <citation type="submission" date="2017-06" db="EMBL/GenBank/DDBJ databases">
        <authorList>
            <person name="Kim H.J."/>
            <person name="Triplett B.A."/>
        </authorList>
    </citation>
    <scope>NUCLEOTIDE SEQUENCE [LARGE SCALE GENOMIC DNA]</scope>
    <source>
        <strain evidence="2 3">DSM 13116</strain>
    </source>
</reference>
<sequence length="319" mass="34854">MGTNRWPKSLHGQAEALLGGVRAIGRKKGSVDQRFIRGIGAWDVYRRDIHRFVEFLQRTGQCDLRQALRVSGYVRTYIAGRGQALRDAGGSFQTIEREISALTKLSHALDVYTERHGGESAADIRTVLSEEKAHWRTELAARSAGYTTRAYPDPEGLYAAIPDPALRLQARLMGETGCRAEGVGAPARGSNPLTAANLLGFGTDPISGDAVGCITVTEKGGKQTEHFVDPATYRELTDYIAEHGLLASPYRTFLRAVEAAARATGQYAPGRGTHGLKHSFAQSRMHEAVESGMSHEEAMQTVANEIAHNRMDSVDIYMR</sequence>
<dbReference type="GO" id="GO:0003677">
    <property type="term" value="F:DNA binding"/>
    <property type="evidence" value="ECO:0007669"/>
    <property type="project" value="InterPro"/>
</dbReference>
<dbReference type="EMBL" id="FZOC01000001">
    <property type="protein sequence ID" value="SNR70039.1"/>
    <property type="molecule type" value="Genomic_DNA"/>
</dbReference>
<dbReference type="SUPFAM" id="SSF56349">
    <property type="entry name" value="DNA breaking-rejoining enzymes"/>
    <property type="match status" value="1"/>
</dbReference>
<name>A0A238YI28_9BACT</name>
<keyword evidence="3" id="KW-1185">Reference proteome</keyword>
<dbReference type="Gene3D" id="1.10.443.10">
    <property type="entry name" value="Intergrase catalytic core"/>
    <property type="match status" value="1"/>
</dbReference>
<dbReference type="Proteomes" id="UP000198324">
    <property type="component" value="Unassembled WGS sequence"/>
</dbReference>
<organism evidence="2 3">
    <name type="scientific">Humidesulfovibrio mexicanus</name>
    <dbReference type="NCBI Taxonomy" id="147047"/>
    <lineage>
        <taxon>Bacteria</taxon>
        <taxon>Pseudomonadati</taxon>
        <taxon>Thermodesulfobacteriota</taxon>
        <taxon>Desulfovibrionia</taxon>
        <taxon>Desulfovibrionales</taxon>
        <taxon>Desulfovibrionaceae</taxon>
        <taxon>Humidesulfovibrio</taxon>
    </lineage>
</organism>
<evidence type="ECO:0000256" key="1">
    <source>
        <dbReference type="ARBA" id="ARBA00023172"/>
    </source>
</evidence>
<evidence type="ECO:0000313" key="2">
    <source>
        <dbReference type="EMBL" id="SNR70039.1"/>
    </source>
</evidence>
<evidence type="ECO:0000313" key="3">
    <source>
        <dbReference type="Proteomes" id="UP000198324"/>
    </source>
</evidence>
<proteinExistence type="predicted"/>
<dbReference type="AlphaFoldDB" id="A0A238YI28"/>
<accession>A0A238YI28</accession>